<evidence type="ECO:0000256" key="5">
    <source>
        <dbReference type="SAM" id="Phobius"/>
    </source>
</evidence>
<comment type="caution">
    <text evidence="8">The sequence shown here is derived from an EMBL/GenBank/DDBJ whole genome shotgun (WGS) entry which is preliminary data.</text>
</comment>
<evidence type="ECO:0000256" key="2">
    <source>
        <dbReference type="ARBA" id="ARBA00022692"/>
    </source>
</evidence>
<dbReference type="SUPFAM" id="SSF52540">
    <property type="entry name" value="P-loop containing nucleoside triphosphate hydrolases"/>
    <property type="match status" value="1"/>
</dbReference>
<feature type="transmembrane region" description="Helical" evidence="5">
    <location>
        <begin position="26"/>
        <end position="48"/>
    </location>
</feature>
<feature type="transmembrane region" description="Helical" evidence="5">
    <location>
        <begin position="161"/>
        <end position="177"/>
    </location>
</feature>
<dbReference type="InterPro" id="IPR039421">
    <property type="entry name" value="Type_1_exporter"/>
</dbReference>
<reference evidence="8" key="1">
    <citation type="journal article" date="2015" name="Nature">
        <title>Complex archaea that bridge the gap between prokaryotes and eukaryotes.</title>
        <authorList>
            <person name="Spang A."/>
            <person name="Saw J.H."/>
            <person name="Jorgensen S.L."/>
            <person name="Zaremba-Niedzwiedzka K."/>
            <person name="Martijn J."/>
            <person name="Lind A.E."/>
            <person name="van Eijk R."/>
            <person name="Schleper C."/>
            <person name="Guy L."/>
            <person name="Ettema T.J."/>
        </authorList>
    </citation>
    <scope>NUCLEOTIDE SEQUENCE</scope>
</reference>
<dbReference type="Gene3D" id="3.40.50.300">
    <property type="entry name" value="P-loop containing nucleotide triphosphate hydrolases"/>
    <property type="match status" value="1"/>
</dbReference>
<dbReference type="InterPro" id="IPR003439">
    <property type="entry name" value="ABC_transporter-like_ATP-bd"/>
</dbReference>
<dbReference type="GO" id="GO:0016020">
    <property type="term" value="C:membrane"/>
    <property type="evidence" value="ECO:0007669"/>
    <property type="project" value="UniProtKB-SubCell"/>
</dbReference>
<keyword evidence="3 5" id="KW-1133">Transmembrane helix</keyword>
<dbReference type="InterPro" id="IPR011527">
    <property type="entry name" value="ABC1_TM_dom"/>
</dbReference>
<protein>
    <recommendedName>
        <fullName evidence="9">ABC transporter domain-containing protein</fullName>
    </recommendedName>
</protein>
<accession>A0A0F9VIM1</accession>
<dbReference type="GO" id="GO:0015421">
    <property type="term" value="F:ABC-type oligopeptide transporter activity"/>
    <property type="evidence" value="ECO:0007669"/>
    <property type="project" value="TreeGrafter"/>
</dbReference>
<dbReference type="InterPro" id="IPR036640">
    <property type="entry name" value="ABC1_TM_sf"/>
</dbReference>
<evidence type="ECO:0000259" key="7">
    <source>
        <dbReference type="PROSITE" id="PS50929"/>
    </source>
</evidence>
<gene>
    <name evidence="8" type="ORF">LCGC14_0082630</name>
</gene>
<name>A0A0F9VIM1_9ZZZZ</name>
<evidence type="ECO:0000256" key="4">
    <source>
        <dbReference type="ARBA" id="ARBA00023136"/>
    </source>
</evidence>
<dbReference type="PANTHER" id="PTHR43394:SF4">
    <property type="entry name" value="TOXIN SECRETION ABC TRANSPORTER ATP-BINDING PROTEIN"/>
    <property type="match status" value="1"/>
</dbReference>
<dbReference type="PROSITE" id="PS50893">
    <property type="entry name" value="ABC_TRANSPORTER_2"/>
    <property type="match status" value="1"/>
</dbReference>
<dbReference type="Gene3D" id="1.20.1560.10">
    <property type="entry name" value="ABC transporter type 1, transmembrane domain"/>
    <property type="match status" value="1"/>
</dbReference>
<feature type="domain" description="ABC transporter" evidence="6">
    <location>
        <begin position="338"/>
        <end position="560"/>
    </location>
</feature>
<sequence>MSKNILTAWQRFLGLLKLDKKDVFQVFYYAIFAGVVNLSLPLGIQAIINLMQGAQISTSWIVLVVLVTLGVAFVGILQLMQIRIIENVQQKIFTRASFEFAYRFPKIKMSELHNYYPPELANRFFDTLTIQKSLSKVLIDFPAALLQIVFGLLLLSFYHPFFIVYGILLLLLIYIVFKFTAQRGLDTSLDESKSKYKVAHWLQEIARSIVSFKLSGKTSHALDKNDTLVVEYLNARESHFRVIVLQFIQMIGFKVLVTGGLLLIGGLLVLNQEMNIGQFVAAEIIILLVISSVEKLILGLETFYDLLTSLEKMGQVVDKELEQQNGEKPFLENQSFTIELSEISYSVPQPKREIISNLSLTISPSCTILLRGSSGSGKNTLLRIIAGIIEPDSGGVYVNGVSLKGMNLNYYRSHLGQSLPEESPFEGTILHNITFGDKDTTNEQVYWALDKVGLTDFVKKQPEGLNTILYPEGKQIPHTVSKKIVLARSIVRKPKLLILKDPLDQFNSEEADRILSFLSDPSNGWALLVVSENDKWIKKCSRIITMEKGQIINEIEGKDA</sequence>
<feature type="transmembrane region" description="Helical" evidence="5">
    <location>
        <begin position="137"/>
        <end position="155"/>
    </location>
</feature>
<evidence type="ECO:0000256" key="1">
    <source>
        <dbReference type="ARBA" id="ARBA00004141"/>
    </source>
</evidence>
<dbReference type="SUPFAM" id="SSF90123">
    <property type="entry name" value="ABC transporter transmembrane region"/>
    <property type="match status" value="1"/>
</dbReference>
<dbReference type="GO" id="GO:0005524">
    <property type="term" value="F:ATP binding"/>
    <property type="evidence" value="ECO:0007669"/>
    <property type="project" value="InterPro"/>
</dbReference>
<dbReference type="AlphaFoldDB" id="A0A0F9VIM1"/>
<dbReference type="GO" id="GO:0016887">
    <property type="term" value="F:ATP hydrolysis activity"/>
    <property type="evidence" value="ECO:0007669"/>
    <property type="project" value="InterPro"/>
</dbReference>
<keyword evidence="4 5" id="KW-0472">Membrane</keyword>
<dbReference type="PROSITE" id="PS50929">
    <property type="entry name" value="ABC_TM1F"/>
    <property type="match status" value="1"/>
</dbReference>
<evidence type="ECO:0000256" key="3">
    <source>
        <dbReference type="ARBA" id="ARBA00022989"/>
    </source>
</evidence>
<proteinExistence type="predicted"/>
<evidence type="ECO:0000313" key="8">
    <source>
        <dbReference type="EMBL" id="KKO04951.1"/>
    </source>
</evidence>
<evidence type="ECO:0008006" key="9">
    <source>
        <dbReference type="Google" id="ProtNLM"/>
    </source>
</evidence>
<dbReference type="EMBL" id="LAZR01000021">
    <property type="protein sequence ID" value="KKO04951.1"/>
    <property type="molecule type" value="Genomic_DNA"/>
</dbReference>
<organism evidence="8">
    <name type="scientific">marine sediment metagenome</name>
    <dbReference type="NCBI Taxonomy" id="412755"/>
    <lineage>
        <taxon>unclassified sequences</taxon>
        <taxon>metagenomes</taxon>
        <taxon>ecological metagenomes</taxon>
    </lineage>
</organism>
<dbReference type="Pfam" id="PF00664">
    <property type="entry name" value="ABC_membrane"/>
    <property type="match status" value="1"/>
</dbReference>
<evidence type="ECO:0000259" key="6">
    <source>
        <dbReference type="PROSITE" id="PS50893"/>
    </source>
</evidence>
<keyword evidence="2 5" id="KW-0812">Transmembrane</keyword>
<feature type="domain" description="ABC transmembrane type-1" evidence="7">
    <location>
        <begin position="30"/>
        <end position="305"/>
    </location>
</feature>
<dbReference type="InterPro" id="IPR027417">
    <property type="entry name" value="P-loop_NTPase"/>
</dbReference>
<comment type="subcellular location">
    <subcellularLocation>
        <location evidence="1">Membrane</location>
        <topology evidence="1">Multi-pass membrane protein</topology>
    </subcellularLocation>
</comment>
<dbReference type="PANTHER" id="PTHR43394">
    <property type="entry name" value="ATP-DEPENDENT PERMEASE MDL1, MITOCHONDRIAL"/>
    <property type="match status" value="1"/>
</dbReference>
<dbReference type="Pfam" id="PF00005">
    <property type="entry name" value="ABC_tran"/>
    <property type="match status" value="1"/>
</dbReference>
<feature type="transmembrane region" description="Helical" evidence="5">
    <location>
        <begin position="251"/>
        <end position="270"/>
    </location>
</feature>
<feature type="transmembrane region" description="Helical" evidence="5">
    <location>
        <begin position="60"/>
        <end position="80"/>
    </location>
</feature>